<comment type="caution">
    <text evidence="2">The sequence shown here is derived from an EMBL/GenBank/DDBJ whole genome shotgun (WGS) entry which is preliminary data.</text>
</comment>
<dbReference type="Pfam" id="PF00650">
    <property type="entry name" value="CRAL_TRIO"/>
    <property type="match status" value="1"/>
</dbReference>
<gene>
    <name evidence="2" type="ORF">Zmor_018470</name>
</gene>
<name>A0AA38I777_9CUCU</name>
<dbReference type="CDD" id="cd00170">
    <property type="entry name" value="SEC14"/>
    <property type="match status" value="1"/>
</dbReference>
<dbReference type="EMBL" id="JALNTZ010000005">
    <property type="protein sequence ID" value="KAJ3652513.1"/>
    <property type="molecule type" value="Genomic_DNA"/>
</dbReference>
<dbReference type="Proteomes" id="UP001168821">
    <property type="component" value="Unassembled WGS sequence"/>
</dbReference>
<dbReference type="GO" id="GO:1902936">
    <property type="term" value="F:phosphatidylinositol bisphosphate binding"/>
    <property type="evidence" value="ECO:0007669"/>
    <property type="project" value="TreeGrafter"/>
</dbReference>
<dbReference type="SMART" id="SM00516">
    <property type="entry name" value="SEC14"/>
    <property type="match status" value="1"/>
</dbReference>
<organism evidence="2 3">
    <name type="scientific">Zophobas morio</name>
    <dbReference type="NCBI Taxonomy" id="2755281"/>
    <lineage>
        <taxon>Eukaryota</taxon>
        <taxon>Metazoa</taxon>
        <taxon>Ecdysozoa</taxon>
        <taxon>Arthropoda</taxon>
        <taxon>Hexapoda</taxon>
        <taxon>Insecta</taxon>
        <taxon>Pterygota</taxon>
        <taxon>Neoptera</taxon>
        <taxon>Endopterygota</taxon>
        <taxon>Coleoptera</taxon>
        <taxon>Polyphaga</taxon>
        <taxon>Cucujiformia</taxon>
        <taxon>Tenebrionidae</taxon>
        <taxon>Zophobas</taxon>
    </lineage>
</organism>
<protein>
    <recommendedName>
        <fullName evidence="1">CRAL-TRIO domain-containing protein</fullName>
    </recommendedName>
</protein>
<evidence type="ECO:0000313" key="3">
    <source>
        <dbReference type="Proteomes" id="UP001168821"/>
    </source>
</evidence>
<sequence length="272" mass="31445">MALPFRFDVKTIIEDGRTTERDINAIKTWLKTKSLPPLQEQFIVLFLLSCLNDLASVKNTIETYFKVKNEAPHIFNDCDLENTDMKKILSVAGVCVISTRMDNNTAVIIVKLIDTNYRNCDVIYLIRLGIMLLHLSQIYDPPNEAILVIDMKGVGFMHLTCVKMRAISSGLKYLQEGVPLKVRETHILNANYILYRFIDLFKIFIKSELLTKVKVHSVEEDFQNFHKYVPSSVLPKEYGGELASFEDIMKETLQELVQNQPFFKAEERLRKF</sequence>
<feature type="domain" description="CRAL-TRIO" evidence="1">
    <location>
        <begin position="125"/>
        <end position="246"/>
    </location>
</feature>
<dbReference type="PANTHER" id="PTHR10174:SF213">
    <property type="entry name" value="CRAL-TRIO DOMAIN-CONTAINING PROTEIN"/>
    <property type="match status" value="1"/>
</dbReference>
<dbReference type="AlphaFoldDB" id="A0AA38I777"/>
<evidence type="ECO:0000313" key="2">
    <source>
        <dbReference type="EMBL" id="KAJ3652513.1"/>
    </source>
</evidence>
<dbReference type="PROSITE" id="PS50191">
    <property type="entry name" value="CRAL_TRIO"/>
    <property type="match status" value="1"/>
</dbReference>
<dbReference type="InterPro" id="IPR036865">
    <property type="entry name" value="CRAL-TRIO_dom_sf"/>
</dbReference>
<proteinExistence type="predicted"/>
<accession>A0AA38I777</accession>
<reference evidence="2" key="1">
    <citation type="journal article" date="2023" name="G3 (Bethesda)">
        <title>Whole genome assemblies of Zophobas morio and Tenebrio molitor.</title>
        <authorList>
            <person name="Kaur S."/>
            <person name="Stinson S.A."/>
            <person name="diCenzo G.C."/>
        </authorList>
    </citation>
    <scope>NUCLEOTIDE SEQUENCE</scope>
    <source>
        <strain evidence="2">QUZm001</strain>
    </source>
</reference>
<dbReference type="SUPFAM" id="SSF52087">
    <property type="entry name" value="CRAL/TRIO domain"/>
    <property type="match status" value="1"/>
</dbReference>
<dbReference type="InterPro" id="IPR001251">
    <property type="entry name" value="CRAL-TRIO_dom"/>
</dbReference>
<dbReference type="PANTHER" id="PTHR10174">
    <property type="entry name" value="ALPHA-TOCOPHEROL TRANSFER PROTEIN-RELATED"/>
    <property type="match status" value="1"/>
</dbReference>
<dbReference type="GO" id="GO:0016020">
    <property type="term" value="C:membrane"/>
    <property type="evidence" value="ECO:0007669"/>
    <property type="project" value="TreeGrafter"/>
</dbReference>
<dbReference type="Gene3D" id="3.40.525.10">
    <property type="entry name" value="CRAL-TRIO lipid binding domain"/>
    <property type="match status" value="1"/>
</dbReference>
<evidence type="ECO:0000259" key="1">
    <source>
        <dbReference type="PROSITE" id="PS50191"/>
    </source>
</evidence>
<keyword evidence="3" id="KW-1185">Reference proteome</keyword>